<evidence type="ECO:0000256" key="3">
    <source>
        <dbReference type="ARBA" id="ARBA00012438"/>
    </source>
</evidence>
<sequence length="515" mass="56764">MDTVRGFSEPSPQPVDTDAPLNVLLVEDDDEDAEFLEIILSQVTNPPFLLERAQTLHETLDYLTRAEADLVLLDLFLPDCKGIETLQSITRVVPRTSIVVLTGANDERLALTALNRGAQDYIVKGHLHTAQLSRSMRFAVERKRVGIALMESEERLRSVIENALDTILSLDQNGTIQSINPAGERTFGFKSSEVIGKNIRILIPDLATLLPLAKDSYETGTGQIIGQFIEASGLQKNGNMIPLELSLSETTSGGQPLVIGVVRDVTDRKLSEARLRKAQEDLVQAAKMAVLGQMSAGISHELNQPLEALQAYVDNVEQLLKEKRYEEVRSNFVAISDMTRRAGKIVSNIKNLVQHQPQEKRPVLTKTVMESALAFMQIGNRLDGIEIVRMYQAEPAWIMGEAVQLEQVFLNLIGNAIDAMQHLSNKRLIFIITSTKSQVWVTIRDTGPGISKSVLSKIFDPFFTTKSSQKGLGLGLAISSSIIQEFGGTLEASNHPEGGAQFTLTFDKIGEEQFS</sequence>
<evidence type="ECO:0000256" key="9">
    <source>
        <dbReference type="ARBA" id="ARBA00022741"/>
    </source>
</evidence>
<dbReference type="InterPro" id="IPR035965">
    <property type="entry name" value="PAS-like_dom_sf"/>
</dbReference>
<dbReference type="PRINTS" id="PR00344">
    <property type="entry name" value="BCTRLSENSOR"/>
</dbReference>
<evidence type="ECO:0000313" key="21">
    <source>
        <dbReference type="EMBL" id="QPJ61076.1"/>
    </source>
</evidence>
<keyword evidence="7" id="KW-0808">Transferase</keyword>
<protein>
    <recommendedName>
        <fullName evidence="15">C4-dicarboxylate transport sensor protein DctB</fullName>
        <ecNumber evidence="3">2.7.13.3</ecNumber>
    </recommendedName>
</protein>
<dbReference type="Pfam" id="PF00512">
    <property type="entry name" value="HisKA"/>
    <property type="match status" value="1"/>
</dbReference>
<dbReference type="CDD" id="cd00082">
    <property type="entry name" value="HisKA"/>
    <property type="match status" value="1"/>
</dbReference>
<dbReference type="GO" id="GO:0006355">
    <property type="term" value="P:regulation of DNA-templated transcription"/>
    <property type="evidence" value="ECO:0007669"/>
    <property type="project" value="InterPro"/>
</dbReference>
<dbReference type="EC" id="2.7.13.3" evidence="3"/>
<dbReference type="SUPFAM" id="SSF47384">
    <property type="entry name" value="Homodimeric domain of signal transducing histidine kinase"/>
    <property type="match status" value="1"/>
</dbReference>
<organism evidence="21 22">
    <name type="scientific">Candidatus Nitronauta litoralis</name>
    <dbReference type="NCBI Taxonomy" id="2705533"/>
    <lineage>
        <taxon>Bacteria</taxon>
        <taxon>Pseudomonadati</taxon>
        <taxon>Nitrospinota/Tectimicrobiota group</taxon>
        <taxon>Nitrospinota</taxon>
        <taxon>Nitrospinia</taxon>
        <taxon>Nitrospinales</taxon>
        <taxon>Nitrospinaceae</taxon>
        <taxon>Candidatus Nitronauta</taxon>
    </lineage>
</organism>
<dbReference type="InterPro" id="IPR011006">
    <property type="entry name" value="CheY-like_superfamily"/>
</dbReference>
<dbReference type="PROSITE" id="PS50112">
    <property type="entry name" value="PAS"/>
    <property type="match status" value="1"/>
</dbReference>
<evidence type="ECO:0000256" key="4">
    <source>
        <dbReference type="ARBA" id="ARBA00022475"/>
    </source>
</evidence>
<evidence type="ECO:0000256" key="15">
    <source>
        <dbReference type="ARBA" id="ARBA00073143"/>
    </source>
</evidence>
<dbReference type="InterPro" id="IPR036097">
    <property type="entry name" value="HisK_dim/P_sf"/>
</dbReference>
<evidence type="ECO:0000256" key="16">
    <source>
        <dbReference type="PROSITE-ProRule" id="PRU00169"/>
    </source>
</evidence>
<dbReference type="Pfam" id="PF00072">
    <property type="entry name" value="Response_reg"/>
    <property type="match status" value="1"/>
</dbReference>
<dbReference type="SMART" id="SM00448">
    <property type="entry name" value="REC"/>
    <property type="match status" value="1"/>
</dbReference>
<dbReference type="PANTHER" id="PTHR43065">
    <property type="entry name" value="SENSOR HISTIDINE KINASE"/>
    <property type="match status" value="1"/>
</dbReference>
<evidence type="ECO:0000256" key="8">
    <source>
        <dbReference type="ARBA" id="ARBA00022692"/>
    </source>
</evidence>
<evidence type="ECO:0000313" key="22">
    <source>
        <dbReference type="Proteomes" id="UP000594688"/>
    </source>
</evidence>
<dbReference type="Gene3D" id="3.30.450.20">
    <property type="entry name" value="PAS domain"/>
    <property type="match status" value="1"/>
</dbReference>
<dbReference type="SMART" id="SM00387">
    <property type="entry name" value="HATPase_c"/>
    <property type="match status" value="1"/>
</dbReference>
<evidence type="ECO:0000256" key="5">
    <source>
        <dbReference type="ARBA" id="ARBA00022519"/>
    </source>
</evidence>
<keyword evidence="4" id="KW-1003">Cell membrane</keyword>
<feature type="modified residue" description="4-aspartylphosphate" evidence="16">
    <location>
        <position position="74"/>
    </location>
</feature>
<evidence type="ECO:0000256" key="2">
    <source>
        <dbReference type="ARBA" id="ARBA00004429"/>
    </source>
</evidence>
<evidence type="ECO:0000256" key="13">
    <source>
        <dbReference type="ARBA" id="ARBA00023012"/>
    </source>
</evidence>
<dbReference type="Gene3D" id="3.40.50.2300">
    <property type="match status" value="1"/>
</dbReference>
<dbReference type="GO" id="GO:0005524">
    <property type="term" value="F:ATP binding"/>
    <property type="evidence" value="ECO:0007669"/>
    <property type="project" value="UniProtKB-KW"/>
</dbReference>
<dbReference type="InterPro" id="IPR000700">
    <property type="entry name" value="PAS-assoc_C"/>
</dbReference>
<dbReference type="Gene3D" id="3.30.565.10">
    <property type="entry name" value="Histidine kinase-like ATPase, C-terminal domain"/>
    <property type="match status" value="1"/>
</dbReference>
<feature type="domain" description="PAS" evidence="19">
    <location>
        <begin position="152"/>
        <end position="205"/>
    </location>
</feature>
<dbReference type="GO" id="GO:0005886">
    <property type="term" value="C:plasma membrane"/>
    <property type="evidence" value="ECO:0007669"/>
    <property type="project" value="UniProtKB-SubCell"/>
</dbReference>
<keyword evidence="6 16" id="KW-0597">Phosphoprotein</keyword>
<dbReference type="InterPro" id="IPR013767">
    <property type="entry name" value="PAS_fold"/>
</dbReference>
<dbReference type="SUPFAM" id="SSF52172">
    <property type="entry name" value="CheY-like"/>
    <property type="match status" value="1"/>
</dbReference>
<keyword evidence="14" id="KW-0472">Membrane</keyword>
<feature type="domain" description="Histidine kinase" evidence="17">
    <location>
        <begin position="297"/>
        <end position="510"/>
    </location>
</feature>
<dbReference type="SMART" id="SM00091">
    <property type="entry name" value="PAS"/>
    <property type="match status" value="1"/>
</dbReference>
<evidence type="ECO:0000256" key="12">
    <source>
        <dbReference type="ARBA" id="ARBA00022989"/>
    </source>
</evidence>
<evidence type="ECO:0000259" key="17">
    <source>
        <dbReference type="PROSITE" id="PS50109"/>
    </source>
</evidence>
<keyword evidence="11" id="KW-0067">ATP-binding</keyword>
<dbReference type="InterPro" id="IPR000014">
    <property type="entry name" value="PAS"/>
</dbReference>
<dbReference type="InterPro" id="IPR004358">
    <property type="entry name" value="Sig_transdc_His_kin-like_C"/>
</dbReference>
<feature type="domain" description="PAC" evidence="20">
    <location>
        <begin position="227"/>
        <end position="277"/>
    </location>
</feature>
<dbReference type="KEGG" id="nli:G3M70_03890"/>
<dbReference type="PROSITE" id="PS50109">
    <property type="entry name" value="HIS_KIN"/>
    <property type="match status" value="1"/>
</dbReference>
<evidence type="ECO:0000256" key="14">
    <source>
        <dbReference type="ARBA" id="ARBA00023136"/>
    </source>
</evidence>
<keyword evidence="13" id="KW-0902">Two-component regulatory system</keyword>
<keyword evidence="10" id="KW-0418">Kinase</keyword>
<dbReference type="SUPFAM" id="SSF55874">
    <property type="entry name" value="ATPase domain of HSP90 chaperone/DNA topoisomerase II/histidine kinase"/>
    <property type="match status" value="1"/>
</dbReference>
<gene>
    <name evidence="21" type="ORF">G3M70_03890</name>
</gene>
<dbReference type="SMART" id="SM00388">
    <property type="entry name" value="HisKA"/>
    <property type="match status" value="1"/>
</dbReference>
<feature type="domain" description="Response regulatory" evidence="18">
    <location>
        <begin position="22"/>
        <end position="139"/>
    </location>
</feature>
<keyword evidence="5" id="KW-0997">Cell inner membrane</keyword>
<dbReference type="CDD" id="cd00156">
    <property type="entry name" value="REC"/>
    <property type="match status" value="1"/>
</dbReference>
<keyword evidence="8" id="KW-0812">Transmembrane</keyword>
<dbReference type="GO" id="GO:0000155">
    <property type="term" value="F:phosphorelay sensor kinase activity"/>
    <property type="evidence" value="ECO:0007669"/>
    <property type="project" value="InterPro"/>
</dbReference>
<evidence type="ECO:0000256" key="10">
    <source>
        <dbReference type="ARBA" id="ARBA00022777"/>
    </source>
</evidence>
<keyword evidence="12" id="KW-1133">Transmembrane helix</keyword>
<dbReference type="InterPro" id="IPR036890">
    <property type="entry name" value="HATPase_C_sf"/>
</dbReference>
<evidence type="ECO:0000256" key="7">
    <source>
        <dbReference type="ARBA" id="ARBA00022679"/>
    </source>
</evidence>
<dbReference type="Gene3D" id="1.10.287.130">
    <property type="match status" value="1"/>
</dbReference>
<dbReference type="FunFam" id="1.10.287.130:FF:000049">
    <property type="entry name" value="C4-dicarboxylate transport sensor protein DctB"/>
    <property type="match status" value="1"/>
</dbReference>
<evidence type="ECO:0000256" key="1">
    <source>
        <dbReference type="ARBA" id="ARBA00000085"/>
    </source>
</evidence>
<dbReference type="EMBL" id="CP048685">
    <property type="protein sequence ID" value="QPJ61076.1"/>
    <property type="molecule type" value="Genomic_DNA"/>
</dbReference>
<dbReference type="InterPro" id="IPR005467">
    <property type="entry name" value="His_kinase_dom"/>
</dbReference>
<accession>A0A7T0BUA2</accession>
<dbReference type="InterPro" id="IPR003594">
    <property type="entry name" value="HATPase_dom"/>
</dbReference>
<dbReference type="CDD" id="cd00130">
    <property type="entry name" value="PAS"/>
    <property type="match status" value="1"/>
</dbReference>
<dbReference type="InterPro" id="IPR003661">
    <property type="entry name" value="HisK_dim/P_dom"/>
</dbReference>
<dbReference type="PANTHER" id="PTHR43065:SF46">
    <property type="entry name" value="C4-DICARBOXYLATE TRANSPORT SENSOR PROTEIN DCTB"/>
    <property type="match status" value="1"/>
</dbReference>
<dbReference type="Pfam" id="PF00989">
    <property type="entry name" value="PAS"/>
    <property type="match status" value="1"/>
</dbReference>
<dbReference type="Proteomes" id="UP000594688">
    <property type="component" value="Chromosome"/>
</dbReference>
<dbReference type="PROSITE" id="PS50113">
    <property type="entry name" value="PAC"/>
    <property type="match status" value="1"/>
</dbReference>
<dbReference type="NCBIfam" id="TIGR00229">
    <property type="entry name" value="sensory_box"/>
    <property type="match status" value="1"/>
</dbReference>
<dbReference type="Pfam" id="PF02518">
    <property type="entry name" value="HATPase_c"/>
    <property type="match status" value="1"/>
</dbReference>
<evidence type="ECO:0000259" key="20">
    <source>
        <dbReference type="PROSITE" id="PS50113"/>
    </source>
</evidence>
<evidence type="ECO:0000259" key="18">
    <source>
        <dbReference type="PROSITE" id="PS50110"/>
    </source>
</evidence>
<evidence type="ECO:0000256" key="11">
    <source>
        <dbReference type="ARBA" id="ARBA00022840"/>
    </source>
</evidence>
<comment type="subcellular location">
    <subcellularLocation>
        <location evidence="2">Cell inner membrane</location>
        <topology evidence="2">Multi-pass membrane protein</topology>
    </subcellularLocation>
</comment>
<dbReference type="AlphaFoldDB" id="A0A7T0BUA2"/>
<keyword evidence="9" id="KW-0547">Nucleotide-binding</keyword>
<reference evidence="21 22" key="1">
    <citation type="submission" date="2020-02" db="EMBL/GenBank/DDBJ databases">
        <title>Genomic and physiological characterization of two novel Nitrospinaceae genera.</title>
        <authorList>
            <person name="Mueller A.J."/>
            <person name="Jung M.-Y."/>
            <person name="Strachan C.R."/>
            <person name="Herbold C.W."/>
            <person name="Kirkegaard R.H."/>
            <person name="Daims H."/>
        </authorList>
    </citation>
    <scope>NUCLEOTIDE SEQUENCE [LARGE SCALE GENOMIC DNA]</scope>
    <source>
        <strain evidence="21">EB</strain>
    </source>
</reference>
<evidence type="ECO:0000259" key="19">
    <source>
        <dbReference type="PROSITE" id="PS50112"/>
    </source>
</evidence>
<dbReference type="InterPro" id="IPR001789">
    <property type="entry name" value="Sig_transdc_resp-reg_receiver"/>
</dbReference>
<proteinExistence type="predicted"/>
<evidence type="ECO:0000256" key="6">
    <source>
        <dbReference type="ARBA" id="ARBA00022553"/>
    </source>
</evidence>
<dbReference type="SUPFAM" id="SSF55785">
    <property type="entry name" value="PYP-like sensor domain (PAS domain)"/>
    <property type="match status" value="1"/>
</dbReference>
<comment type="catalytic activity">
    <reaction evidence="1">
        <text>ATP + protein L-histidine = ADP + protein N-phospho-L-histidine.</text>
        <dbReference type="EC" id="2.7.13.3"/>
    </reaction>
</comment>
<dbReference type="PROSITE" id="PS50110">
    <property type="entry name" value="RESPONSE_REGULATORY"/>
    <property type="match status" value="1"/>
</dbReference>
<name>A0A7T0BUA2_9BACT</name>